<keyword evidence="4" id="KW-0862">Zinc</keyword>
<evidence type="ECO:0000256" key="1">
    <source>
        <dbReference type="ARBA" id="ARBA00004123"/>
    </source>
</evidence>
<evidence type="ECO:0000313" key="11">
    <source>
        <dbReference type="Proteomes" id="UP001652620"/>
    </source>
</evidence>
<evidence type="ECO:0000256" key="9">
    <source>
        <dbReference type="PROSITE-ProRule" id="PRU00027"/>
    </source>
</evidence>
<keyword evidence="6" id="KW-0238">DNA-binding</keyword>
<dbReference type="PROSITE" id="PS50808">
    <property type="entry name" value="ZF_BED"/>
    <property type="match status" value="1"/>
</dbReference>
<evidence type="ECO:0000313" key="12">
    <source>
        <dbReference type="RefSeq" id="XP_049305842.1"/>
    </source>
</evidence>
<reference evidence="11" key="1">
    <citation type="submission" date="2025-05" db="UniProtKB">
        <authorList>
            <consortium name="RefSeq"/>
        </authorList>
    </citation>
    <scope>NUCLEOTIDE SEQUENCE [LARGE SCALE GENOMIC DNA]</scope>
</reference>
<proteinExistence type="predicted"/>
<protein>
    <submittedName>
        <fullName evidence="12">Zinc finger BED domain-containing protein 4 isoform X5</fullName>
    </submittedName>
</protein>
<dbReference type="PANTHER" id="PTHR46481">
    <property type="entry name" value="ZINC FINGER BED DOMAIN-CONTAINING PROTEIN 4"/>
    <property type="match status" value="1"/>
</dbReference>
<feature type="domain" description="BED-type" evidence="10">
    <location>
        <begin position="1"/>
        <end position="51"/>
    </location>
</feature>
<dbReference type="Proteomes" id="UP001652620">
    <property type="component" value="Chromosome 2"/>
</dbReference>
<keyword evidence="11" id="KW-1185">Reference proteome</keyword>
<evidence type="ECO:0000256" key="2">
    <source>
        <dbReference type="ARBA" id="ARBA00022723"/>
    </source>
</evidence>
<comment type="subcellular location">
    <subcellularLocation>
        <location evidence="1">Nucleus</location>
    </subcellularLocation>
</comment>
<dbReference type="InterPro" id="IPR052035">
    <property type="entry name" value="ZnF_BED_domain_contain"/>
</dbReference>
<dbReference type="Pfam" id="PF02892">
    <property type="entry name" value="zf-BED"/>
    <property type="match status" value="1"/>
</dbReference>
<dbReference type="RefSeq" id="XP_049305842.1">
    <property type="nucleotide sequence ID" value="XM_049449885.1"/>
</dbReference>
<evidence type="ECO:0000259" key="10">
    <source>
        <dbReference type="PROSITE" id="PS50808"/>
    </source>
</evidence>
<keyword evidence="3 9" id="KW-0863">Zinc-finger</keyword>
<name>A0ABM3J9F3_BACDO</name>
<evidence type="ECO:0000256" key="5">
    <source>
        <dbReference type="ARBA" id="ARBA00023015"/>
    </source>
</evidence>
<dbReference type="InterPro" id="IPR008906">
    <property type="entry name" value="HATC_C_dom"/>
</dbReference>
<gene>
    <name evidence="12" type="primary">LOC105233177</name>
</gene>
<dbReference type="PANTHER" id="PTHR46481:SF10">
    <property type="entry name" value="ZINC FINGER BED DOMAIN-CONTAINING PROTEIN 39"/>
    <property type="match status" value="1"/>
</dbReference>
<dbReference type="GeneID" id="105233177"/>
<dbReference type="InterPro" id="IPR003656">
    <property type="entry name" value="Znf_BED"/>
</dbReference>
<keyword evidence="8" id="KW-0539">Nucleus</keyword>
<keyword evidence="7" id="KW-0804">Transcription</keyword>
<dbReference type="InterPro" id="IPR012337">
    <property type="entry name" value="RNaseH-like_sf"/>
</dbReference>
<evidence type="ECO:0000256" key="4">
    <source>
        <dbReference type="ARBA" id="ARBA00022833"/>
    </source>
</evidence>
<evidence type="ECO:0000256" key="6">
    <source>
        <dbReference type="ARBA" id="ARBA00023125"/>
    </source>
</evidence>
<evidence type="ECO:0000256" key="8">
    <source>
        <dbReference type="ARBA" id="ARBA00023242"/>
    </source>
</evidence>
<accession>A0ABM3J9F3</accession>
<dbReference type="SUPFAM" id="SSF53098">
    <property type="entry name" value="Ribonuclease H-like"/>
    <property type="match status" value="1"/>
</dbReference>
<dbReference type="Pfam" id="PF05699">
    <property type="entry name" value="Dimer_Tnp_hAT"/>
    <property type="match status" value="1"/>
</dbReference>
<keyword evidence="5" id="KW-0805">Transcription regulation</keyword>
<keyword evidence="2" id="KW-0479">Metal-binding</keyword>
<sequence length="649" mass="73798">MAQSDIWMYFENNVDEGIAICKTCKNKLKNNRLSNLKTHLLNLHKINLNAASVEQSETSSSSNSCIKLKKDIRKKKIKIEVNKKQLLRSYIGLVTEDSIPFNVLNSENMRNIVDPICDGLKAADGKKITLNASNCKKTLQTVANNIKVHITTEVANKLLSLKIDSATRLARNIFGISAQYISSAQIKSLILGMVELKGVGSSTAKNLAAEVLKVLNKYNINLSQIVSITSDNGANMLKTKNILSFVFDENLGEDDEYCSNDEYLKIIENIEKVPNVLIGNIQVCRCAAHTAQLVALDVTKSSDMLKCLFNCRNMTKFIRKTSNGFREIFELKQLKMPQLDCPTRWGSTYTMLKDLLVAKDELTEIESTENKIEEDNFEVDASLWDFIENYCLVFSPLQKTIKKYQEEQLHYGNFYAQWLKLKICTEKIVNDATHDMTRTIGEKILSSIEKRSKILLNNKFLISCLFLDPRFQHTLTPQQKNDAVNHLKSIWDRINDINSTGQLCSTPNSGSHQSVNHFFDEEDELVNAYLEQGIQTEVSSTFDVYSKIDNLQLPFQRIDADVLTFWKGKQCTDQELYALSNVCFAVPPTQVTIERAFSTLRLVLTDYRNRLSQEVLENILLVKLNPSFLDSAIDNLPLFQDDEDFESLF</sequence>
<evidence type="ECO:0000256" key="3">
    <source>
        <dbReference type="ARBA" id="ARBA00022771"/>
    </source>
</evidence>
<evidence type="ECO:0000256" key="7">
    <source>
        <dbReference type="ARBA" id="ARBA00023163"/>
    </source>
</evidence>
<organism evidence="11 12">
    <name type="scientific">Bactrocera dorsalis</name>
    <name type="common">Oriental fruit fly</name>
    <name type="synonym">Dacus dorsalis</name>
    <dbReference type="NCBI Taxonomy" id="27457"/>
    <lineage>
        <taxon>Eukaryota</taxon>
        <taxon>Metazoa</taxon>
        <taxon>Ecdysozoa</taxon>
        <taxon>Arthropoda</taxon>
        <taxon>Hexapoda</taxon>
        <taxon>Insecta</taxon>
        <taxon>Pterygota</taxon>
        <taxon>Neoptera</taxon>
        <taxon>Endopterygota</taxon>
        <taxon>Diptera</taxon>
        <taxon>Brachycera</taxon>
        <taxon>Muscomorpha</taxon>
        <taxon>Tephritoidea</taxon>
        <taxon>Tephritidae</taxon>
        <taxon>Bactrocera</taxon>
        <taxon>Bactrocera</taxon>
    </lineage>
</organism>
<reference evidence="12" key="2">
    <citation type="submission" date="2025-08" db="UniProtKB">
        <authorList>
            <consortium name="RefSeq"/>
        </authorList>
    </citation>
    <scope>IDENTIFICATION</scope>
    <source>
        <tissue evidence="12">Adult</tissue>
    </source>
</reference>